<proteinExistence type="predicted"/>
<dbReference type="Proteomes" id="UP001620626">
    <property type="component" value="Unassembled WGS sequence"/>
</dbReference>
<comment type="caution">
    <text evidence="1">The sequence shown here is derived from an EMBL/GenBank/DDBJ whole genome shotgun (WGS) entry which is preliminary data.</text>
</comment>
<dbReference type="EMBL" id="JBICBT010000370">
    <property type="protein sequence ID" value="KAL3115655.1"/>
    <property type="molecule type" value="Genomic_DNA"/>
</dbReference>
<evidence type="ECO:0000313" key="1">
    <source>
        <dbReference type="EMBL" id="KAL3115655.1"/>
    </source>
</evidence>
<sequence length="306" mass="34691">MSDNRKEAEEKMKKAIFISADCWLCVFDLLPPSQLGLGSAMISHRFDFYVNEHFKTRKWTLAFIRIRRKIGENGTKEMAIVNSSSKSLPIPQIQMPRKVTGFASISITYIDQNTIAFLNRFRPLFASYPINLAIITYNNCILEFILHNIWPLLGKNIHFIEFTATFFHCLRHFVPSILNDCPSLRVINAYSSGFFIEFPADDSATASDGQAVAKWLSTPLQNNVPKLFKCSFNKDDGTLASKIEAFKMSVVHFCVTRTNGQNGKRKRLIGTSLSWRNKIFMLIDENDIGDGLLDATLGPSDQSRSE</sequence>
<keyword evidence="2" id="KW-1185">Reference proteome</keyword>
<reference evidence="1 2" key="1">
    <citation type="submission" date="2024-10" db="EMBL/GenBank/DDBJ databases">
        <authorList>
            <person name="Kim D."/>
        </authorList>
    </citation>
    <scope>NUCLEOTIDE SEQUENCE [LARGE SCALE GENOMIC DNA]</scope>
    <source>
        <strain evidence="1">BH-2024</strain>
    </source>
</reference>
<evidence type="ECO:0000313" key="2">
    <source>
        <dbReference type="Proteomes" id="UP001620626"/>
    </source>
</evidence>
<organism evidence="1 2">
    <name type="scientific">Heterodera trifolii</name>
    <dbReference type="NCBI Taxonomy" id="157864"/>
    <lineage>
        <taxon>Eukaryota</taxon>
        <taxon>Metazoa</taxon>
        <taxon>Ecdysozoa</taxon>
        <taxon>Nematoda</taxon>
        <taxon>Chromadorea</taxon>
        <taxon>Rhabditida</taxon>
        <taxon>Tylenchina</taxon>
        <taxon>Tylenchomorpha</taxon>
        <taxon>Tylenchoidea</taxon>
        <taxon>Heteroderidae</taxon>
        <taxon>Heteroderinae</taxon>
        <taxon>Heterodera</taxon>
    </lineage>
</organism>
<name>A0ABD2LK91_9BILA</name>
<protein>
    <submittedName>
        <fullName evidence="1">Uncharacterized protein</fullName>
    </submittedName>
</protein>
<accession>A0ABD2LK91</accession>
<gene>
    <name evidence="1" type="ORF">niasHT_016584</name>
</gene>
<dbReference type="AlphaFoldDB" id="A0ABD2LK91"/>